<accession>A0AAV1XSP2</accession>
<dbReference type="EMBL" id="CAXHTB010000018">
    <property type="protein sequence ID" value="CAL0324633.1"/>
    <property type="molecule type" value="Genomic_DNA"/>
</dbReference>
<keyword evidence="2" id="KW-1185">Reference proteome</keyword>
<gene>
    <name evidence="1" type="ORF">LLUT_LOCUS25693</name>
</gene>
<evidence type="ECO:0000313" key="1">
    <source>
        <dbReference type="EMBL" id="CAL0324633.1"/>
    </source>
</evidence>
<comment type="caution">
    <text evidence="1">The sequence shown here is derived from an EMBL/GenBank/DDBJ whole genome shotgun (WGS) entry which is preliminary data.</text>
</comment>
<dbReference type="AlphaFoldDB" id="A0AAV1XSP2"/>
<evidence type="ECO:0000313" key="2">
    <source>
        <dbReference type="Proteomes" id="UP001497480"/>
    </source>
</evidence>
<organism evidence="1 2">
    <name type="scientific">Lupinus luteus</name>
    <name type="common">European yellow lupine</name>
    <dbReference type="NCBI Taxonomy" id="3873"/>
    <lineage>
        <taxon>Eukaryota</taxon>
        <taxon>Viridiplantae</taxon>
        <taxon>Streptophyta</taxon>
        <taxon>Embryophyta</taxon>
        <taxon>Tracheophyta</taxon>
        <taxon>Spermatophyta</taxon>
        <taxon>Magnoliopsida</taxon>
        <taxon>eudicotyledons</taxon>
        <taxon>Gunneridae</taxon>
        <taxon>Pentapetalae</taxon>
        <taxon>rosids</taxon>
        <taxon>fabids</taxon>
        <taxon>Fabales</taxon>
        <taxon>Fabaceae</taxon>
        <taxon>Papilionoideae</taxon>
        <taxon>50 kb inversion clade</taxon>
        <taxon>genistoids sensu lato</taxon>
        <taxon>core genistoids</taxon>
        <taxon>Genisteae</taxon>
        <taxon>Lupinus</taxon>
    </lineage>
</organism>
<reference evidence="1 2" key="1">
    <citation type="submission" date="2024-03" db="EMBL/GenBank/DDBJ databases">
        <authorList>
            <person name="Martinez-Hernandez J."/>
        </authorList>
    </citation>
    <scope>NUCLEOTIDE SEQUENCE [LARGE SCALE GENOMIC DNA]</scope>
</reference>
<protein>
    <submittedName>
        <fullName evidence="1">Uncharacterized protein</fullName>
    </submittedName>
</protein>
<proteinExistence type="predicted"/>
<dbReference type="Proteomes" id="UP001497480">
    <property type="component" value="Unassembled WGS sequence"/>
</dbReference>
<sequence length="120" mass="13311">MVKAGTGTSTQANTQIIDSQVHVPNFVFQTAEECPMWLRESYIGILSDQTDCTSLKEKLHLDGFYSIHVTSLGGRSVLPRGEEDGEIEPFFAKSTIGLILEFPQFLDGNHPTWLTTDSYG</sequence>
<name>A0AAV1XSP2_LUPLU</name>